<dbReference type="OrthoDB" id="3257981at2759"/>
<protein>
    <submittedName>
        <fullName evidence="2">Glucan endo-1,3-alpha-glucosidase agn1, putative</fullName>
    </submittedName>
</protein>
<feature type="region of interest" description="Disordered" evidence="1">
    <location>
        <begin position="456"/>
        <end position="506"/>
    </location>
</feature>
<sequence>MKAPSAILLGATFARHVVAVAVFAHYMVGSITQKHAETDIQNAINVGFDAFALNLMSLEAWSTEAVDSLFTAAEGTNFKLFFSFDMSHFTDPAQFLPILKQYVNHDGYYLYDSKPFVSTFVGGQLTFGLSSPNAGWQSSFKAALSDAGVDVFFVPDFDDTSGYPDSFFDTFTVVDGAFSWESAWPYMDAGFANVSDTVDSTMIEAAHNASKIYMMPLSTFQFKHLDTINNWYRRGESNLYIRMGQILALHPDLVEVITWNDSGEGHYVGNFWNESLGDTNIAEYAGRFDHTGWQQVISPFITAYKNGASHLSEITASSNVGVIWYRTLLTTSSCSDDPIGLPTAHEDAQDAINYAIILPYSGSNYTINVYSNNNLIGTAAGVTGLNGGSVLGLAAGRANTQRVDVVEVGSDGTTTTIVAATGAKDVMAETSGICNYNYEVVAMSGDASASSSKATSTSAISSTPSTSSTKATSSPASLTSPTPKTTATASSPTGNPAADGALREASKTAATGVSRASMALIDTLPAVGKFLATHNY</sequence>
<dbReference type="PhylomeDB" id="B6QGW5"/>
<organism evidence="2 3">
    <name type="scientific">Talaromyces marneffei (strain ATCC 18224 / CBS 334.59 / QM 7333)</name>
    <name type="common">Penicillium marneffei</name>
    <dbReference type="NCBI Taxonomy" id="441960"/>
    <lineage>
        <taxon>Eukaryota</taxon>
        <taxon>Fungi</taxon>
        <taxon>Dikarya</taxon>
        <taxon>Ascomycota</taxon>
        <taxon>Pezizomycotina</taxon>
        <taxon>Eurotiomycetes</taxon>
        <taxon>Eurotiomycetidae</taxon>
        <taxon>Eurotiales</taxon>
        <taxon>Trichocomaceae</taxon>
        <taxon>Talaromyces</taxon>
        <taxon>Talaromyces sect. Talaromyces</taxon>
    </lineage>
</organism>
<feature type="compositionally biased region" description="Low complexity" evidence="1">
    <location>
        <begin position="456"/>
        <end position="493"/>
    </location>
</feature>
<evidence type="ECO:0000256" key="1">
    <source>
        <dbReference type="SAM" id="MobiDB-lite"/>
    </source>
</evidence>
<dbReference type="GO" id="GO:0051118">
    <property type="term" value="F:glucan endo-1,3-alpha-glucosidase activity"/>
    <property type="evidence" value="ECO:0007669"/>
    <property type="project" value="InterPro"/>
</dbReference>
<accession>B6QGW5</accession>
<keyword evidence="3" id="KW-1185">Reference proteome</keyword>
<evidence type="ECO:0000313" key="3">
    <source>
        <dbReference type="Proteomes" id="UP000001294"/>
    </source>
</evidence>
<dbReference type="InterPro" id="IPR005197">
    <property type="entry name" value="Glyco_hydro_71"/>
</dbReference>
<gene>
    <name evidence="2" type="ORF">PMAA_092450</name>
</gene>
<reference evidence="3" key="1">
    <citation type="journal article" date="2015" name="Genome Announc.">
        <title>Genome sequence of the AIDS-associated pathogen Penicillium marneffei (ATCC18224) and its near taxonomic relative Talaromyces stipitatus (ATCC10500).</title>
        <authorList>
            <person name="Nierman W.C."/>
            <person name="Fedorova-Abrams N.D."/>
            <person name="Andrianopoulos A."/>
        </authorList>
    </citation>
    <scope>NUCLEOTIDE SEQUENCE [LARGE SCALE GENOMIC DNA]</scope>
    <source>
        <strain evidence="3">ATCC 18224 / CBS 334.59 / QM 7333</strain>
    </source>
</reference>
<proteinExistence type="predicted"/>
<dbReference type="Pfam" id="PF03659">
    <property type="entry name" value="Glyco_hydro_71"/>
    <property type="match status" value="1"/>
</dbReference>
<dbReference type="HOGENOM" id="CLU_019141_3_0_1"/>
<dbReference type="Proteomes" id="UP000001294">
    <property type="component" value="Unassembled WGS sequence"/>
</dbReference>
<dbReference type="Gene3D" id="3.20.20.80">
    <property type="entry name" value="Glycosidases"/>
    <property type="match status" value="1"/>
</dbReference>
<dbReference type="AlphaFoldDB" id="B6QGW5"/>
<name>B6QGW5_TALMQ</name>
<dbReference type="CDD" id="cd11577">
    <property type="entry name" value="GH71"/>
    <property type="match status" value="1"/>
</dbReference>
<dbReference type="VEuPathDB" id="FungiDB:PMAA_092450"/>
<evidence type="ECO:0000313" key="2">
    <source>
        <dbReference type="EMBL" id="EEA22621.1"/>
    </source>
</evidence>
<dbReference type="EMBL" id="DS995902">
    <property type="protein sequence ID" value="EEA22621.1"/>
    <property type="molecule type" value="Genomic_DNA"/>
</dbReference>